<evidence type="ECO:0000313" key="1">
    <source>
        <dbReference type="EMBL" id="KKN07285.1"/>
    </source>
</evidence>
<dbReference type="AlphaFoldDB" id="A0A0F9MJ03"/>
<comment type="caution">
    <text evidence="1">The sequence shown here is derived from an EMBL/GenBank/DDBJ whole genome shotgun (WGS) entry which is preliminary data.</text>
</comment>
<proteinExistence type="predicted"/>
<accession>A0A0F9MJ03</accession>
<reference evidence="1" key="1">
    <citation type="journal article" date="2015" name="Nature">
        <title>Complex archaea that bridge the gap between prokaryotes and eukaryotes.</title>
        <authorList>
            <person name="Spang A."/>
            <person name="Saw J.H."/>
            <person name="Jorgensen S.L."/>
            <person name="Zaremba-Niedzwiedzka K."/>
            <person name="Martijn J."/>
            <person name="Lind A.E."/>
            <person name="van Eijk R."/>
            <person name="Schleper C."/>
            <person name="Guy L."/>
            <person name="Ettema T.J."/>
        </authorList>
    </citation>
    <scope>NUCLEOTIDE SEQUENCE</scope>
</reference>
<organism evidence="1">
    <name type="scientific">marine sediment metagenome</name>
    <dbReference type="NCBI Taxonomy" id="412755"/>
    <lineage>
        <taxon>unclassified sequences</taxon>
        <taxon>metagenomes</taxon>
        <taxon>ecological metagenomes</taxon>
    </lineage>
</organism>
<protein>
    <submittedName>
        <fullName evidence="1">Uncharacterized protein</fullName>
    </submittedName>
</protein>
<gene>
    <name evidence="1" type="ORF">LCGC14_1068580</name>
</gene>
<feature type="non-terminal residue" evidence="1">
    <location>
        <position position="129"/>
    </location>
</feature>
<name>A0A0F9MJ03_9ZZZZ</name>
<dbReference type="EMBL" id="LAZR01004586">
    <property type="protein sequence ID" value="KKN07285.1"/>
    <property type="molecule type" value="Genomic_DNA"/>
</dbReference>
<sequence>MPTLRLGATVNLWSAETFSGLSAGDYSAVAEFLPGQARGFLVFELVFSAAPTAVSLDIEHAEAGVIYRRLVNFTKAVESFSCAATPGKYRVKVVTVTAAAAETLTLTVTAQTEAPAVADNIEINEASGD</sequence>